<evidence type="ECO:0000256" key="6">
    <source>
        <dbReference type="ARBA" id="ARBA00022692"/>
    </source>
</evidence>
<protein>
    <submittedName>
        <fullName evidence="13">Cytochrome d ubiquinol oxidase subunit 2</fullName>
    </submittedName>
</protein>
<feature type="transmembrane region" description="Helical" evidence="12">
    <location>
        <begin position="295"/>
        <end position="320"/>
    </location>
</feature>
<name>A0A1S1U9H6_9BURK</name>
<feature type="transmembrane region" description="Helical" evidence="12">
    <location>
        <begin position="83"/>
        <end position="104"/>
    </location>
</feature>
<dbReference type="GO" id="GO:0005886">
    <property type="term" value="C:plasma membrane"/>
    <property type="evidence" value="ECO:0007669"/>
    <property type="project" value="UniProtKB-SubCell"/>
</dbReference>
<comment type="subcellular location">
    <subcellularLocation>
        <location evidence="1">Cell membrane</location>
        <topology evidence="1">Multi-pass membrane protein</topology>
    </subcellularLocation>
</comment>
<dbReference type="EMBL" id="LFKP01000008">
    <property type="protein sequence ID" value="OHV96434.1"/>
    <property type="molecule type" value="Genomic_DNA"/>
</dbReference>
<keyword evidence="4" id="KW-1003">Cell membrane</keyword>
<evidence type="ECO:0000256" key="10">
    <source>
        <dbReference type="ARBA" id="ARBA00023004"/>
    </source>
</evidence>
<dbReference type="PIRSF" id="PIRSF000267">
    <property type="entry name" value="Cyt_oxidse_sub2"/>
    <property type="match status" value="1"/>
</dbReference>
<keyword evidence="6 12" id="KW-0812">Transmembrane</keyword>
<evidence type="ECO:0000256" key="4">
    <source>
        <dbReference type="ARBA" id="ARBA00022475"/>
    </source>
</evidence>
<sequence length="384" mass="41811">MILHEMISYETLRLIWWLLIGILLVGFAITDGFDLGTGILLPFAGKTDLERRVIINSIGPVWEGNQVWLILGGGAIFAAWPQLYAVSFSGFYLAMFVILVALIVRPVAFKFRSKREDPRWRARWDAALFVGGFVPALICGVAIGNVLQGVPFRFSPDMHIFYDGSFFALLNPFALLCGLVSVAMLVMHGATWLQLKTDGAVADRSRRYGSVAAIATVVLYALAGVALWLWVDGYRISSAVVVDGPSNPMLKTAQVHVGAWFLNFAAHPWTLIAPAAGLLGPLLAFALLRARREVPALLASAASIAGIILSVGAAMFPFILPSSIDPRASLTVWDSSSSHMTLFIMLVVTAVFIPLIVAYTTWVYKVLWGKVDGKAIEDETGHAY</sequence>
<keyword evidence="10" id="KW-0408">Iron</keyword>
<evidence type="ECO:0000256" key="2">
    <source>
        <dbReference type="ARBA" id="ARBA00007543"/>
    </source>
</evidence>
<evidence type="ECO:0000256" key="12">
    <source>
        <dbReference type="SAM" id="Phobius"/>
    </source>
</evidence>
<evidence type="ECO:0000256" key="7">
    <source>
        <dbReference type="ARBA" id="ARBA00022723"/>
    </source>
</evidence>
<dbReference type="RefSeq" id="WP_071077934.1">
    <property type="nucleotide sequence ID" value="NZ_LFKP01000008.1"/>
</dbReference>
<keyword evidence="8" id="KW-0249">Electron transport</keyword>
<comment type="caution">
    <text evidence="13">The sequence shown here is derived from an EMBL/GenBank/DDBJ whole genome shotgun (WGS) entry which is preliminary data.</text>
</comment>
<keyword evidence="9 12" id="KW-1133">Transmembrane helix</keyword>
<feature type="transmembrane region" description="Helical" evidence="12">
    <location>
        <begin position="14"/>
        <end position="41"/>
    </location>
</feature>
<dbReference type="GO" id="GO:0019646">
    <property type="term" value="P:aerobic electron transport chain"/>
    <property type="evidence" value="ECO:0007669"/>
    <property type="project" value="TreeGrafter"/>
</dbReference>
<gene>
    <name evidence="13" type="ORF">AKG95_16915</name>
</gene>
<feature type="transmembrane region" description="Helical" evidence="12">
    <location>
        <begin position="269"/>
        <end position="288"/>
    </location>
</feature>
<evidence type="ECO:0000256" key="1">
    <source>
        <dbReference type="ARBA" id="ARBA00004651"/>
    </source>
</evidence>
<reference evidence="13 14" key="1">
    <citation type="submission" date="2015-06" db="EMBL/GenBank/DDBJ databases">
        <title>Draft genome sequencing of a biphenyl-degrading bacterium, Janthinobacterium lividum MEG1.</title>
        <authorList>
            <person name="Shimodaira J."/>
            <person name="Hatta T."/>
        </authorList>
    </citation>
    <scope>NUCLEOTIDE SEQUENCE [LARGE SCALE GENOMIC DNA]</scope>
    <source>
        <strain evidence="13 14">MEG1</strain>
    </source>
</reference>
<feature type="transmembrane region" description="Helical" evidence="12">
    <location>
        <begin position="166"/>
        <end position="187"/>
    </location>
</feature>
<dbReference type="GO" id="GO:0016682">
    <property type="term" value="F:oxidoreductase activity, acting on diphenols and related substances as donors, oxygen as acceptor"/>
    <property type="evidence" value="ECO:0007669"/>
    <property type="project" value="TreeGrafter"/>
</dbReference>
<feature type="transmembrane region" description="Helical" evidence="12">
    <location>
        <begin position="208"/>
        <end position="231"/>
    </location>
</feature>
<organism evidence="13 14">
    <name type="scientific">Janthinobacterium lividum</name>
    <dbReference type="NCBI Taxonomy" id="29581"/>
    <lineage>
        <taxon>Bacteria</taxon>
        <taxon>Pseudomonadati</taxon>
        <taxon>Pseudomonadota</taxon>
        <taxon>Betaproteobacteria</taxon>
        <taxon>Burkholderiales</taxon>
        <taxon>Oxalobacteraceae</taxon>
        <taxon>Janthinobacterium</taxon>
    </lineage>
</organism>
<dbReference type="PANTHER" id="PTHR43141:SF5">
    <property type="entry name" value="CYTOCHROME BD-I UBIQUINOL OXIDASE SUBUNIT 2"/>
    <property type="match status" value="1"/>
</dbReference>
<keyword evidence="7" id="KW-0479">Metal-binding</keyword>
<dbReference type="GO" id="GO:0070069">
    <property type="term" value="C:cytochrome complex"/>
    <property type="evidence" value="ECO:0007669"/>
    <property type="project" value="TreeGrafter"/>
</dbReference>
<evidence type="ECO:0000256" key="8">
    <source>
        <dbReference type="ARBA" id="ARBA00022982"/>
    </source>
</evidence>
<proteinExistence type="inferred from homology"/>
<accession>A0A1S1U9H6</accession>
<dbReference type="Pfam" id="PF02322">
    <property type="entry name" value="Cyt_bd_oxida_II"/>
    <property type="match status" value="1"/>
</dbReference>
<evidence type="ECO:0000313" key="14">
    <source>
        <dbReference type="Proteomes" id="UP000179840"/>
    </source>
</evidence>
<dbReference type="PANTHER" id="PTHR43141">
    <property type="entry name" value="CYTOCHROME BD2 SUBUNIT II"/>
    <property type="match status" value="1"/>
</dbReference>
<evidence type="ECO:0000256" key="9">
    <source>
        <dbReference type="ARBA" id="ARBA00022989"/>
    </source>
</evidence>
<dbReference type="GO" id="GO:0009055">
    <property type="term" value="F:electron transfer activity"/>
    <property type="evidence" value="ECO:0007669"/>
    <property type="project" value="TreeGrafter"/>
</dbReference>
<evidence type="ECO:0000256" key="11">
    <source>
        <dbReference type="ARBA" id="ARBA00023136"/>
    </source>
</evidence>
<feature type="transmembrane region" description="Helical" evidence="12">
    <location>
        <begin position="124"/>
        <end position="146"/>
    </location>
</feature>
<evidence type="ECO:0000256" key="3">
    <source>
        <dbReference type="ARBA" id="ARBA00022448"/>
    </source>
</evidence>
<keyword evidence="3" id="KW-0813">Transport</keyword>
<evidence type="ECO:0000313" key="13">
    <source>
        <dbReference type="EMBL" id="OHV96434.1"/>
    </source>
</evidence>
<dbReference type="Proteomes" id="UP000179840">
    <property type="component" value="Unassembled WGS sequence"/>
</dbReference>
<keyword evidence="5" id="KW-0349">Heme</keyword>
<evidence type="ECO:0000256" key="5">
    <source>
        <dbReference type="ARBA" id="ARBA00022617"/>
    </source>
</evidence>
<feature type="transmembrane region" description="Helical" evidence="12">
    <location>
        <begin position="340"/>
        <end position="364"/>
    </location>
</feature>
<dbReference type="GO" id="GO:0046872">
    <property type="term" value="F:metal ion binding"/>
    <property type="evidence" value="ECO:0007669"/>
    <property type="project" value="UniProtKB-KW"/>
</dbReference>
<keyword evidence="11 12" id="KW-0472">Membrane</keyword>
<dbReference type="AlphaFoldDB" id="A0A1S1U9H6"/>
<dbReference type="NCBIfam" id="TIGR00203">
    <property type="entry name" value="cydB"/>
    <property type="match status" value="1"/>
</dbReference>
<comment type="similarity">
    <text evidence="2">Belongs to the cytochrome ubiquinol oxidase subunit 2 family.</text>
</comment>
<dbReference type="InterPro" id="IPR003317">
    <property type="entry name" value="Cyt-d_oxidase_su2"/>
</dbReference>